<protein>
    <submittedName>
        <fullName evidence="1">Uncharacterized protein</fullName>
    </submittedName>
</protein>
<keyword evidence="2" id="KW-1185">Reference proteome</keyword>
<dbReference type="AlphaFoldDB" id="A0AA40G0Z5"/>
<evidence type="ECO:0000313" key="2">
    <source>
        <dbReference type="Proteomes" id="UP001177670"/>
    </source>
</evidence>
<accession>A0AA40G0Z5</accession>
<dbReference type="EMBL" id="JAHYIQ010000009">
    <property type="protein sequence ID" value="KAK1129000.1"/>
    <property type="molecule type" value="Genomic_DNA"/>
</dbReference>
<proteinExistence type="predicted"/>
<organism evidence="1 2">
    <name type="scientific">Melipona bicolor</name>
    <dbReference type="NCBI Taxonomy" id="60889"/>
    <lineage>
        <taxon>Eukaryota</taxon>
        <taxon>Metazoa</taxon>
        <taxon>Ecdysozoa</taxon>
        <taxon>Arthropoda</taxon>
        <taxon>Hexapoda</taxon>
        <taxon>Insecta</taxon>
        <taxon>Pterygota</taxon>
        <taxon>Neoptera</taxon>
        <taxon>Endopterygota</taxon>
        <taxon>Hymenoptera</taxon>
        <taxon>Apocrita</taxon>
        <taxon>Aculeata</taxon>
        <taxon>Apoidea</taxon>
        <taxon>Anthophila</taxon>
        <taxon>Apidae</taxon>
        <taxon>Melipona</taxon>
    </lineage>
</organism>
<comment type="caution">
    <text evidence="1">The sequence shown here is derived from an EMBL/GenBank/DDBJ whole genome shotgun (WGS) entry which is preliminary data.</text>
</comment>
<evidence type="ECO:0000313" key="1">
    <source>
        <dbReference type="EMBL" id="KAK1129000.1"/>
    </source>
</evidence>
<gene>
    <name evidence="1" type="ORF">K0M31_020134</name>
</gene>
<dbReference type="Proteomes" id="UP001177670">
    <property type="component" value="Unassembled WGS sequence"/>
</dbReference>
<reference evidence="1" key="1">
    <citation type="submission" date="2021-10" db="EMBL/GenBank/DDBJ databases">
        <title>Melipona bicolor Genome sequencing and assembly.</title>
        <authorList>
            <person name="Araujo N.S."/>
            <person name="Arias M.C."/>
        </authorList>
    </citation>
    <scope>NUCLEOTIDE SEQUENCE</scope>
    <source>
        <strain evidence="1">USP_2M_L1-L4_2017</strain>
        <tissue evidence="1">Whole body</tissue>
    </source>
</reference>
<name>A0AA40G0Z5_9HYME</name>
<sequence>MRISGVVGPLDRQWWGTYRGMRRCKPVGWERGGEDGGLGPEIEYEAQWWG</sequence>